<evidence type="ECO:0000313" key="8">
    <source>
        <dbReference type="Proteomes" id="UP000660262"/>
    </source>
</evidence>
<dbReference type="GO" id="GO:0005730">
    <property type="term" value="C:nucleolus"/>
    <property type="evidence" value="ECO:0007669"/>
    <property type="project" value="UniProtKB-SubCell"/>
</dbReference>
<protein>
    <recommendedName>
        <fullName evidence="9">rRNA-processing protein EBP2</fullName>
    </recommendedName>
</protein>
<dbReference type="Proteomes" id="UP000660262">
    <property type="component" value="Unassembled WGS sequence"/>
</dbReference>
<dbReference type="EMBL" id="BNJQ01000042">
    <property type="protein sequence ID" value="GHP12447.1"/>
    <property type="molecule type" value="Genomic_DNA"/>
</dbReference>
<feature type="compositionally biased region" description="Basic residues" evidence="6">
    <location>
        <begin position="392"/>
        <end position="409"/>
    </location>
</feature>
<dbReference type="PANTHER" id="PTHR13028:SF0">
    <property type="entry name" value="RRNA-PROCESSING PROTEIN EBP2-RELATED"/>
    <property type="match status" value="1"/>
</dbReference>
<feature type="compositionally biased region" description="Acidic residues" evidence="6">
    <location>
        <begin position="94"/>
        <end position="108"/>
    </location>
</feature>
<keyword evidence="5" id="KW-0539">Nucleus</keyword>
<evidence type="ECO:0008006" key="9">
    <source>
        <dbReference type="Google" id="ProtNLM"/>
    </source>
</evidence>
<dbReference type="InterPro" id="IPR008610">
    <property type="entry name" value="Ebp2"/>
</dbReference>
<dbReference type="PANTHER" id="PTHR13028">
    <property type="entry name" value="RRNA PROCESSING PROTEIN EBNA1-BINDING PROTEIN-RELATED"/>
    <property type="match status" value="1"/>
</dbReference>
<dbReference type="GO" id="GO:0034399">
    <property type="term" value="C:nuclear periphery"/>
    <property type="evidence" value="ECO:0007669"/>
    <property type="project" value="TreeGrafter"/>
</dbReference>
<feature type="compositionally biased region" description="Polar residues" evidence="6">
    <location>
        <begin position="1"/>
        <end position="11"/>
    </location>
</feature>
<comment type="subcellular location">
    <subcellularLocation>
        <location evidence="1">Nucleus</location>
        <location evidence="1">Nucleolus</location>
    </subcellularLocation>
</comment>
<evidence type="ECO:0000256" key="5">
    <source>
        <dbReference type="ARBA" id="ARBA00023242"/>
    </source>
</evidence>
<feature type="region of interest" description="Disordered" evidence="6">
    <location>
        <begin position="1"/>
        <end position="123"/>
    </location>
</feature>
<keyword evidence="3" id="KW-0690">Ribosome biogenesis</keyword>
<dbReference type="GO" id="GO:0030687">
    <property type="term" value="C:preribosome, large subunit precursor"/>
    <property type="evidence" value="ECO:0007669"/>
    <property type="project" value="TreeGrafter"/>
</dbReference>
<feature type="region of interest" description="Disordered" evidence="6">
    <location>
        <begin position="321"/>
        <end position="409"/>
    </location>
</feature>
<name>A0A830I5S8_9CHLO</name>
<feature type="region of interest" description="Disordered" evidence="6">
    <location>
        <begin position="234"/>
        <end position="299"/>
    </location>
</feature>
<dbReference type="AlphaFoldDB" id="A0A830I5S8"/>
<feature type="compositionally biased region" description="Basic and acidic residues" evidence="6">
    <location>
        <begin position="234"/>
        <end position="247"/>
    </location>
</feature>
<dbReference type="GO" id="GO:0042273">
    <property type="term" value="P:ribosomal large subunit biogenesis"/>
    <property type="evidence" value="ECO:0007669"/>
    <property type="project" value="TreeGrafter"/>
</dbReference>
<evidence type="ECO:0000256" key="3">
    <source>
        <dbReference type="ARBA" id="ARBA00022517"/>
    </source>
</evidence>
<dbReference type="GO" id="GO:0006364">
    <property type="term" value="P:rRNA processing"/>
    <property type="evidence" value="ECO:0007669"/>
    <property type="project" value="TreeGrafter"/>
</dbReference>
<organism evidence="7 8">
    <name type="scientific">Pycnococcus provasolii</name>
    <dbReference type="NCBI Taxonomy" id="41880"/>
    <lineage>
        <taxon>Eukaryota</taxon>
        <taxon>Viridiplantae</taxon>
        <taxon>Chlorophyta</taxon>
        <taxon>Pseudoscourfieldiophyceae</taxon>
        <taxon>Pseudoscourfieldiales</taxon>
        <taxon>Pycnococcaceae</taxon>
        <taxon>Pycnococcus</taxon>
    </lineage>
</organism>
<evidence type="ECO:0000256" key="6">
    <source>
        <dbReference type="SAM" id="MobiDB-lite"/>
    </source>
</evidence>
<comment type="similarity">
    <text evidence="2">Belongs to the EBP2 family.</text>
</comment>
<comment type="caution">
    <text evidence="7">The sequence shown here is derived from an EMBL/GenBank/DDBJ whole genome shotgun (WGS) entry which is preliminary data.</text>
</comment>
<feature type="compositionally biased region" description="Acidic residues" evidence="6">
    <location>
        <begin position="23"/>
        <end position="34"/>
    </location>
</feature>
<feature type="compositionally biased region" description="Polar residues" evidence="6">
    <location>
        <begin position="109"/>
        <end position="119"/>
    </location>
</feature>
<dbReference type="Pfam" id="PF05890">
    <property type="entry name" value="Ebp2"/>
    <property type="match status" value="1"/>
</dbReference>
<evidence type="ECO:0000256" key="2">
    <source>
        <dbReference type="ARBA" id="ARBA00007336"/>
    </source>
</evidence>
<sequence length="409" mass="46940">MPKRSSSQRVSASGRKRNTREDSDSEEEDFEDEDLASRQMLMRKHGQKFDDDDDDDLEDEEDSSEDDLDDVDDDEAAAEAAALARIRRKQTTHDDDEEDDEDDDDEELGNNNNTLQQKPQYDVHALHSKLESIAWGNVPWNEHLSVVANLDHSRQGGPALLSNKPSTAAEPEDLDDVNDDAQRELSFYSQAHDAVMRALTHMQKEGQRWQRPSDYFAEMVKSDEHMAKIQRRLLEEKKQADESEERKKQRALKRYSKQVQSEKLREKAREKKVNEESITKWRKERQRNGYSPLQSEADVDPEYIAMALKAKRQLQGKFGERLAASAAGKSKKRQARDDKHGFGGRKRLKKQNDRDSANDMSSYRPARFDQEWKRAGKVGNPKSASGSPKNPKMMKRPGKAKRAASRAKL</sequence>
<feature type="compositionally biased region" description="Acidic residues" evidence="6">
    <location>
        <begin position="50"/>
        <end position="77"/>
    </location>
</feature>
<keyword evidence="8" id="KW-1185">Reference proteome</keyword>
<dbReference type="OrthoDB" id="443772at2759"/>
<proteinExistence type="inferred from homology"/>
<accession>A0A830I5S8</accession>
<evidence type="ECO:0000256" key="4">
    <source>
        <dbReference type="ARBA" id="ARBA00023054"/>
    </source>
</evidence>
<reference evidence="7" key="1">
    <citation type="submission" date="2020-10" db="EMBL/GenBank/DDBJ databases">
        <title>Unveiling of a novel bifunctional photoreceptor, Dualchrome1, isolated from a cosmopolitan green alga.</title>
        <authorList>
            <person name="Suzuki S."/>
            <person name="Kawachi M."/>
        </authorList>
    </citation>
    <scope>NUCLEOTIDE SEQUENCE</scope>
    <source>
        <strain evidence="7">NIES 2893</strain>
    </source>
</reference>
<evidence type="ECO:0000313" key="7">
    <source>
        <dbReference type="EMBL" id="GHP12447.1"/>
    </source>
</evidence>
<keyword evidence="4" id="KW-0175">Coiled coil</keyword>
<feature type="compositionally biased region" description="Basic and acidic residues" evidence="6">
    <location>
        <begin position="260"/>
        <end position="281"/>
    </location>
</feature>
<evidence type="ECO:0000256" key="1">
    <source>
        <dbReference type="ARBA" id="ARBA00004604"/>
    </source>
</evidence>
<gene>
    <name evidence="7" type="ORF">PPROV_001117500</name>
</gene>